<evidence type="ECO:0000256" key="1">
    <source>
        <dbReference type="SAM" id="Phobius"/>
    </source>
</evidence>
<feature type="transmembrane region" description="Helical" evidence="1">
    <location>
        <begin position="126"/>
        <end position="147"/>
    </location>
</feature>
<evidence type="ECO:0008006" key="6">
    <source>
        <dbReference type="Google" id="ProtNLM"/>
    </source>
</evidence>
<comment type="caution">
    <text evidence="3">The sequence shown here is derived from an EMBL/GenBank/DDBJ whole genome shotgun (WGS) entry which is preliminary data.</text>
</comment>
<name>A0A4Y8AGC6_9SPHI</name>
<dbReference type="Proteomes" id="UP000583101">
    <property type="component" value="Unassembled WGS sequence"/>
</dbReference>
<accession>A0A4Y8AGC6</accession>
<dbReference type="Proteomes" id="UP000297248">
    <property type="component" value="Unassembled WGS sequence"/>
</dbReference>
<feature type="transmembrane region" description="Helical" evidence="1">
    <location>
        <begin position="153"/>
        <end position="169"/>
    </location>
</feature>
<keyword evidence="5" id="KW-1185">Reference proteome</keyword>
<feature type="transmembrane region" description="Helical" evidence="1">
    <location>
        <begin position="176"/>
        <end position="199"/>
    </location>
</feature>
<dbReference type="RefSeq" id="WP_134335825.1">
    <property type="nucleotide sequence ID" value="NZ_BMCZ01000004.1"/>
</dbReference>
<proteinExistence type="predicted"/>
<evidence type="ECO:0000313" key="5">
    <source>
        <dbReference type="Proteomes" id="UP000583101"/>
    </source>
</evidence>
<feature type="transmembrane region" description="Helical" evidence="1">
    <location>
        <begin position="326"/>
        <end position="343"/>
    </location>
</feature>
<feature type="transmembrane region" description="Helical" evidence="1">
    <location>
        <begin position="254"/>
        <end position="274"/>
    </location>
</feature>
<keyword evidence="1" id="KW-1133">Transmembrane helix</keyword>
<feature type="transmembrane region" description="Helical" evidence="1">
    <location>
        <begin position="12"/>
        <end position="35"/>
    </location>
</feature>
<dbReference type="EMBL" id="SNQG01000002">
    <property type="protein sequence ID" value="TEW67790.1"/>
    <property type="molecule type" value="Genomic_DNA"/>
</dbReference>
<evidence type="ECO:0000313" key="3">
    <source>
        <dbReference type="EMBL" id="TEW67790.1"/>
    </source>
</evidence>
<evidence type="ECO:0000313" key="2">
    <source>
        <dbReference type="EMBL" id="MBB3968570.1"/>
    </source>
</evidence>
<reference evidence="3" key="2">
    <citation type="submission" date="2019-03" db="EMBL/GenBank/DDBJ databases">
        <authorList>
            <person name="Yan Y.-Q."/>
            <person name="Du Z.-J."/>
        </authorList>
    </citation>
    <scope>NUCLEOTIDE SEQUENCE</scope>
    <source>
        <strain evidence="3">PP-F2FG21</strain>
    </source>
</reference>
<feature type="transmembrane region" description="Helical" evidence="1">
    <location>
        <begin position="294"/>
        <end position="314"/>
    </location>
</feature>
<sequence length="526" mass="58659">MFDPVISINRIVLLIVLVIVFSLGLMVVLTPPAIFPDASWGFQVLRCMQLGGDFNMLTKPNPADLSKNTSEFISWWSPGQYLVPYFFKVLLGLNTGHAAAVTTMLCQLFGLAGFYQFFKKAGFTPVISALSLLVIVCQQAFFIPYIFYIGGETLLFAFAGWFLYGCLVFDKPGLKLVLFVLLAGWIGFICKSSFIWIYAGGLLFLWIRLSAGNKNVKHWLFKGFWVGVPALISVAVISWLYLSKGLNPSSGSNGIDLSWPTLTFPVASPLLAGFSADDLVNGFIFHNDVPILSAPWVMVVLVALAVLSALLVYAICKNVPNKNYKLLLIIIYGISILFFGSAFMRKLSISYESRHFRIVGLLIIPGTLYLFSRYKMVYRAALALAVLIIAIFSVKFYINGQKGLHEYTAYGTSGIGQQFIDQPSLNYIKMLDDRHRDAIFVFFSADLGLEIRHNRIITLDALNSNLNINQDDYLHKGHAGPLYIVMPAYYTGIRANIILKSFPGYKGFSLKELSDNYVLYFATGAR</sequence>
<organism evidence="3 4">
    <name type="scientific">Mucilaginibacter phyllosphaerae</name>
    <dbReference type="NCBI Taxonomy" id="1812349"/>
    <lineage>
        <taxon>Bacteria</taxon>
        <taxon>Pseudomonadati</taxon>
        <taxon>Bacteroidota</taxon>
        <taxon>Sphingobacteriia</taxon>
        <taxon>Sphingobacteriales</taxon>
        <taxon>Sphingobacteriaceae</taxon>
        <taxon>Mucilaginibacter</taxon>
    </lineage>
</organism>
<evidence type="ECO:0000313" key="4">
    <source>
        <dbReference type="Proteomes" id="UP000297248"/>
    </source>
</evidence>
<gene>
    <name evidence="3" type="ORF">E2R65_07320</name>
    <name evidence="2" type="ORF">GGR35_001162</name>
</gene>
<reference evidence="2 5" key="3">
    <citation type="submission" date="2020-08" db="EMBL/GenBank/DDBJ databases">
        <title>Genomic Encyclopedia of Type Strains, Phase IV (KMG-IV): sequencing the most valuable type-strain genomes for metagenomic binning, comparative biology and taxonomic classification.</title>
        <authorList>
            <person name="Goeker M."/>
        </authorList>
    </citation>
    <scope>NUCLEOTIDE SEQUENCE [LARGE SCALE GENOMIC DNA]</scope>
    <source>
        <strain evidence="2 5">DSM 100995</strain>
    </source>
</reference>
<feature type="transmembrane region" description="Helical" evidence="1">
    <location>
        <begin position="85"/>
        <end position="114"/>
    </location>
</feature>
<dbReference type="AlphaFoldDB" id="A0A4Y8AGC6"/>
<reference evidence="3 4" key="1">
    <citation type="journal article" date="2016" name="Int. J. Syst. Evol. Microbiol.">
        <title>Proposal of Mucilaginibacter phyllosphaerae sp. nov. isolated from the phyllosphere of Galium album.</title>
        <authorList>
            <person name="Aydogan E.L."/>
            <person name="Busse H.J."/>
            <person name="Moser G."/>
            <person name="Muller C."/>
            <person name="Kampfer P."/>
            <person name="Glaeser S.P."/>
        </authorList>
    </citation>
    <scope>NUCLEOTIDE SEQUENCE [LARGE SCALE GENOMIC DNA]</scope>
    <source>
        <strain evidence="3 4">PP-F2FG21</strain>
    </source>
</reference>
<feature type="transmembrane region" description="Helical" evidence="1">
    <location>
        <begin position="378"/>
        <end position="398"/>
    </location>
</feature>
<protein>
    <recommendedName>
        <fullName evidence="6">Glycosyltransferase RgtA/B/C/D-like domain-containing protein</fullName>
    </recommendedName>
</protein>
<keyword evidence="1" id="KW-0472">Membrane</keyword>
<keyword evidence="1" id="KW-0812">Transmembrane</keyword>
<feature type="transmembrane region" description="Helical" evidence="1">
    <location>
        <begin position="355"/>
        <end position="371"/>
    </location>
</feature>
<feature type="transmembrane region" description="Helical" evidence="1">
    <location>
        <begin position="219"/>
        <end position="242"/>
    </location>
</feature>
<dbReference type="EMBL" id="JACIEG010000002">
    <property type="protein sequence ID" value="MBB3968570.1"/>
    <property type="molecule type" value="Genomic_DNA"/>
</dbReference>
<dbReference type="OrthoDB" id="796333at2"/>